<proteinExistence type="predicted"/>
<dbReference type="GO" id="GO:0003677">
    <property type="term" value="F:DNA binding"/>
    <property type="evidence" value="ECO:0007669"/>
    <property type="project" value="UniProtKB-KW"/>
</dbReference>
<accession>A0A917BUA4</accession>
<reference evidence="3" key="1">
    <citation type="journal article" date="2014" name="Int. J. Syst. Evol. Microbiol.">
        <title>Complete genome sequence of Corynebacterium casei LMG S-19264T (=DSM 44701T), isolated from a smear-ripened cheese.</title>
        <authorList>
            <consortium name="US DOE Joint Genome Institute (JGI-PGF)"/>
            <person name="Walter F."/>
            <person name="Albersmeier A."/>
            <person name="Kalinowski J."/>
            <person name="Ruckert C."/>
        </authorList>
    </citation>
    <scope>NUCLEOTIDE SEQUENCE</scope>
    <source>
        <strain evidence="3">CGMCC 1.15254</strain>
    </source>
</reference>
<dbReference type="SUPFAM" id="SSF47413">
    <property type="entry name" value="lambda repressor-like DNA-binding domains"/>
    <property type="match status" value="1"/>
</dbReference>
<dbReference type="CDD" id="cd00093">
    <property type="entry name" value="HTH_XRE"/>
    <property type="match status" value="1"/>
</dbReference>
<dbReference type="EMBL" id="BMHV01000005">
    <property type="protein sequence ID" value="GGF57661.1"/>
    <property type="molecule type" value="Genomic_DNA"/>
</dbReference>
<name>A0A917BUA4_9PROT</name>
<organism evidence="3 4">
    <name type="scientific">Terasakiella brassicae</name>
    <dbReference type="NCBI Taxonomy" id="1634917"/>
    <lineage>
        <taxon>Bacteria</taxon>
        <taxon>Pseudomonadati</taxon>
        <taxon>Pseudomonadota</taxon>
        <taxon>Alphaproteobacteria</taxon>
        <taxon>Rhodospirillales</taxon>
        <taxon>Terasakiellaceae</taxon>
        <taxon>Terasakiella</taxon>
    </lineage>
</organism>
<feature type="domain" description="HTH cro/C1-type" evidence="2">
    <location>
        <begin position="9"/>
        <end position="63"/>
    </location>
</feature>
<dbReference type="PROSITE" id="PS50943">
    <property type="entry name" value="HTH_CROC1"/>
    <property type="match status" value="1"/>
</dbReference>
<dbReference type="PANTHER" id="PTHR46797:SF1">
    <property type="entry name" value="METHYLPHOSPHONATE SYNTHASE"/>
    <property type="match status" value="1"/>
</dbReference>
<dbReference type="SMART" id="SM00530">
    <property type="entry name" value="HTH_XRE"/>
    <property type="match status" value="1"/>
</dbReference>
<protein>
    <recommendedName>
        <fullName evidence="2">HTH cro/C1-type domain-containing protein</fullName>
    </recommendedName>
</protein>
<dbReference type="AlphaFoldDB" id="A0A917BUA4"/>
<dbReference type="PANTHER" id="PTHR46797">
    <property type="entry name" value="HTH-TYPE TRANSCRIPTIONAL REGULATOR"/>
    <property type="match status" value="1"/>
</dbReference>
<evidence type="ECO:0000256" key="1">
    <source>
        <dbReference type="ARBA" id="ARBA00023125"/>
    </source>
</evidence>
<dbReference type="GO" id="GO:0003700">
    <property type="term" value="F:DNA-binding transcription factor activity"/>
    <property type="evidence" value="ECO:0007669"/>
    <property type="project" value="TreeGrafter"/>
</dbReference>
<dbReference type="GO" id="GO:0005829">
    <property type="term" value="C:cytosol"/>
    <property type="evidence" value="ECO:0007669"/>
    <property type="project" value="TreeGrafter"/>
</dbReference>
<evidence type="ECO:0000313" key="4">
    <source>
        <dbReference type="Proteomes" id="UP000632498"/>
    </source>
</evidence>
<dbReference type="InterPro" id="IPR010982">
    <property type="entry name" value="Lambda_DNA-bd_dom_sf"/>
</dbReference>
<keyword evidence="4" id="KW-1185">Reference proteome</keyword>
<evidence type="ECO:0000313" key="3">
    <source>
        <dbReference type="EMBL" id="GGF57661.1"/>
    </source>
</evidence>
<dbReference type="Proteomes" id="UP000632498">
    <property type="component" value="Unassembled WGS sequence"/>
</dbReference>
<dbReference type="Pfam" id="PF01381">
    <property type="entry name" value="HTH_3"/>
    <property type="match status" value="1"/>
</dbReference>
<gene>
    <name evidence="3" type="ORF">GCM10011332_08920</name>
</gene>
<comment type="caution">
    <text evidence="3">The sequence shown here is derived from an EMBL/GenBank/DDBJ whole genome shotgun (WGS) entry which is preliminary data.</text>
</comment>
<keyword evidence="1" id="KW-0238">DNA-binding</keyword>
<evidence type="ECO:0000259" key="2">
    <source>
        <dbReference type="PROSITE" id="PS50943"/>
    </source>
</evidence>
<dbReference type="Gene3D" id="1.10.260.40">
    <property type="entry name" value="lambda repressor-like DNA-binding domains"/>
    <property type="match status" value="1"/>
</dbReference>
<sequence>MKEFIGTLIRTARKNKAMTQEALAGQIELSVQAISNLERGETLPTIETLSKLSQTLDIPVQSFFQGNALSTPKRSKMEAEFVAEMQKLDDNSLAIALKQIRALSG</sequence>
<reference evidence="3" key="2">
    <citation type="submission" date="2020-09" db="EMBL/GenBank/DDBJ databases">
        <authorList>
            <person name="Sun Q."/>
            <person name="Zhou Y."/>
        </authorList>
    </citation>
    <scope>NUCLEOTIDE SEQUENCE</scope>
    <source>
        <strain evidence="3">CGMCC 1.15254</strain>
    </source>
</reference>
<dbReference type="RefSeq" id="WP_188662092.1">
    <property type="nucleotide sequence ID" value="NZ_BMHV01000005.1"/>
</dbReference>
<dbReference type="InterPro" id="IPR001387">
    <property type="entry name" value="Cro/C1-type_HTH"/>
</dbReference>
<dbReference type="InterPro" id="IPR050807">
    <property type="entry name" value="TransReg_Diox_bact_type"/>
</dbReference>